<evidence type="ECO:0000313" key="2">
    <source>
        <dbReference type="Proteomes" id="UP000002945"/>
    </source>
</evidence>
<protein>
    <submittedName>
        <fullName evidence="1">Uncharacterized protein</fullName>
    </submittedName>
</protein>
<dbReference type="EMBL" id="ABIB01000005">
    <property type="protein sequence ID" value="EDP96178.1"/>
    <property type="molecule type" value="Genomic_DNA"/>
</dbReference>
<dbReference type="Proteomes" id="UP000002945">
    <property type="component" value="Unassembled WGS sequence"/>
</dbReference>
<proteinExistence type="predicted"/>
<dbReference type="RefSeq" id="WP_007094248.1">
    <property type="nucleotide sequence ID" value="NZ_CP142125.1"/>
</dbReference>
<keyword evidence="2" id="KW-1185">Reference proteome</keyword>
<organism evidence="1 2">
    <name type="scientific">Kordia algicida OT-1</name>
    <dbReference type="NCBI Taxonomy" id="391587"/>
    <lineage>
        <taxon>Bacteria</taxon>
        <taxon>Pseudomonadati</taxon>
        <taxon>Bacteroidota</taxon>
        <taxon>Flavobacteriia</taxon>
        <taxon>Flavobacteriales</taxon>
        <taxon>Flavobacteriaceae</taxon>
        <taxon>Kordia</taxon>
    </lineage>
</organism>
<reference evidence="1 2" key="1">
    <citation type="journal article" date="2011" name="J. Bacteriol.">
        <title>Genome sequence of the algicidal bacterium Kordia algicida OT-1.</title>
        <authorList>
            <person name="Lee H.S."/>
            <person name="Kang S.G."/>
            <person name="Kwon K.K."/>
            <person name="Lee J.H."/>
            <person name="Kim S.J."/>
        </authorList>
    </citation>
    <scope>NUCLEOTIDE SEQUENCE [LARGE SCALE GENOMIC DNA]</scope>
    <source>
        <strain evidence="1 2">OT-1</strain>
    </source>
</reference>
<dbReference type="OrthoDB" id="196672at2"/>
<dbReference type="HOGENOM" id="CLU_121801_0_0_10"/>
<accession>A9DYT9</accession>
<evidence type="ECO:0000313" key="1">
    <source>
        <dbReference type="EMBL" id="EDP96178.1"/>
    </source>
</evidence>
<dbReference type="eggNOG" id="COG4278">
    <property type="taxonomic scope" value="Bacteria"/>
</dbReference>
<dbReference type="AlphaFoldDB" id="A9DYT9"/>
<gene>
    <name evidence="1" type="ORF">KAOT1_08413</name>
</gene>
<sequence>MTETQKRLWDKIRSFEIDDAHSSFTFTDRLARENNWTLAYTLRAVLEYKKFLFLIAISDVPQTPSDQIDQVWHLHLLYTQSYWIDFCQNTINKQIHHGPTKGSEEKQLFKEQYTKTLELYESVFLKKPPKDIWVDVDTRFKEIHFTRVNRHRNWIIPKFLFKK</sequence>
<dbReference type="STRING" id="391587.KAOT1_08413"/>
<name>A9DYT9_9FLAO</name>
<comment type="caution">
    <text evidence="1">The sequence shown here is derived from an EMBL/GenBank/DDBJ whole genome shotgun (WGS) entry which is preliminary data.</text>
</comment>